<keyword evidence="3" id="KW-1185">Reference proteome</keyword>
<feature type="compositionally biased region" description="Basic residues" evidence="1">
    <location>
        <begin position="113"/>
        <end position="128"/>
    </location>
</feature>
<name>A0A448ZEX3_9STRA</name>
<protein>
    <submittedName>
        <fullName evidence="2">Uncharacterized protein</fullName>
    </submittedName>
</protein>
<dbReference type="AlphaFoldDB" id="A0A448ZEX3"/>
<gene>
    <name evidence="2" type="ORF">PSNMU_V1.4_AUG-EV-PASAV3_0074900</name>
</gene>
<reference evidence="2 3" key="1">
    <citation type="submission" date="2019-01" db="EMBL/GenBank/DDBJ databases">
        <authorList>
            <person name="Ferrante I. M."/>
        </authorList>
    </citation>
    <scope>NUCLEOTIDE SEQUENCE [LARGE SCALE GENOMIC DNA]</scope>
    <source>
        <strain evidence="2 3">B856</strain>
    </source>
</reference>
<dbReference type="EMBL" id="CAACVS010000291">
    <property type="protein sequence ID" value="VEU40588.1"/>
    <property type="molecule type" value="Genomic_DNA"/>
</dbReference>
<feature type="compositionally biased region" description="Basic residues" evidence="1">
    <location>
        <begin position="51"/>
        <end position="72"/>
    </location>
</feature>
<sequence length="287" mass="33119">MMVPPHNAHEDRSAIRQALAILEQEGVRLDTSELGYELDSFVMDDEIQSRQRQKQRSRSKSPSRTRNLKNKKSLREPTPQSRYVEDGSVSSTSYSSSSTSSSSASSNREVGGKAKRSRSKVRSRRTSPKRPELRETPEETGEKSVRFSNYDHTINVPHILDFTPEEIQRCWMDEEDYRSIRTRSLALIEMMEDEKKYPISADYMIVNKHLVCVRGLGEKTTQCTRELERVQRKLYKSVFRVQEELREEGIIDDEAIRKASRKYSKKSIKTARFVGISDEVNVASKFG</sequence>
<dbReference type="OrthoDB" id="10522456at2759"/>
<evidence type="ECO:0000256" key="1">
    <source>
        <dbReference type="SAM" id="MobiDB-lite"/>
    </source>
</evidence>
<feature type="compositionally biased region" description="Low complexity" evidence="1">
    <location>
        <begin position="88"/>
        <end position="106"/>
    </location>
</feature>
<dbReference type="Proteomes" id="UP000291116">
    <property type="component" value="Unassembled WGS sequence"/>
</dbReference>
<feature type="compositionally biased region" description="Basic and acidic residues" evidence="1">
    <location>
        <begin position="129"/>
        <end position="145"/>
    </location>
</feature>
<evidence type="ECO:0000313" key="2">
    <source>
        <dbReference type="EMBL" id="VEU40588.1"/>
    </source>
</evidence>
<organism evidence="2 3">
    <name type="scientific">Pseudo-nitzschia multistriata</name>
    <dbReference type="NCBI Taxonomy" id="183589"/>
    <lineage>
        <taxon>Eukaryota</taxon>
        <taxon>Sar</taxon>
        <taxon>Stramenopiles</taxon>
        <taxon>Ochrophyta</taxon>
        <taxon>Bacillariophyta</taxon>
        <taxon>Bacillariophyceae</taxon>
        <taxon>Bacillariophycidae</taxon>
        <taxon>Bacillariales</taxon>
        <taxon>Bacillariaceae</taxon>
        <taxon>Pseudo-nitzschia</taxon>
    </lineage>
</organism>
<accession>A0A448ZEX3</accession>
<evidence type="ECO:0000313" key="3">
    <source>
        <dbReference type="Proteomes" id="UP000291116"/>
    </source>
</evidence>
<feature type="region of interest" description="Disordered" evidence="1">
    <location>
        <begin position="45"/>
        <end position="145"/>
    </location>
</feature>
<proteinExistence type="predicted"/>